<name>A0ACB5TB80_AMBMO</name>
<gene>
    <name evidence="1" type="ORF">Amon02_000657200</name>
</gene>
<evidence type="ECO:0000313" key="1">
    <source>
        <dbReference type="EMBL" id="GME84030.1"/>
    </source>
</evidence>
<proteinExistence type="predicted"/>
<evidence type="ECO:0000313" key="2">
    <source>
        <dbReference type="Proteomes" id="UP001165064"/>
    </source>
</evidence>
<reference evidence="1" key="1">
    <citation type="submission" date="2023-04" db="EMBL/GenBank/DDBJ databases">
        <title>Ambrosiozyma monospora NBRC 10751.</title>
        <authorList>
            <person name="Ichikawa N."/>
            <person name="Sato H."/>
            <person name="Tonouchi N."/>
        </authorList>
    </citation>
    <scope>NUCLEOTIDE SEQUENCE</scope>
    <source>
        <strain evidence="1">NBRC 10751</strain>
    </source>
</reference>
<dbReference type="Proteomes" id="UP001165064">
    <property type="component" value="Unassembled WGS sequence"/>
</dbReference>
<dbReference type="EMBL" id="BSXS01005190">
    <property type="protein sequence ID" value="GME84030.1"/>
    <property type="molecule type" value="Genomic_DNA"/>
</dbReference>
<accession>A0ACB5TB80</accession>
<sequence length="463" mass="53255">MDNDEVITIDDDEDNDEDDEVPEIKYKLECNEAMKERRLKKFKFNPRFEVPNMLDSVWIHRDKQESLSSPSPPTKPKELLSLPTIRNNDILPPTLPCEQNDVDPSVIVLSDSDDNSPEPNKCEVSVNKQPSKESQQQQHSPNMAKTSQESHLVNQNLPFNSQKQSESKIPVHGTPEYFEEGMVTKSIRVYNEEKFETEVIKFILNQNKPKFPFLTLIEDSNLDKILTDLAMTTFYNATINGSTDEASIMSKFQNFDIGVTKREIFHRCRKRLIKCRLFDISKNKNIHAQSIFKIVKLLTKKVKHVRKKQQQEIESVIKDTAIISMKSSNAYKSILNAKLKKCHSFPIDVTQLNLSIKKLLNISEALPNVYLNTIISQILLTQFNEPGVVGTCQFQFQVEMSWVYDTLQDQWIHAWELKRMIDKTNGVGDSSCEIRTSQVCVFIDSNKENVVGLEAGNKLRVLR</sequence>
<keyword evidence="2" id="KW-1185">Reference proteome</keyword>
<organism evidence="1 2">
    <name type="scientific">Ambrosiozyma monospora</name>
    <name type="common">Yeast</name>
    <name type="synonym">Endomycopsis monosporus</name>
    <dbReference type="NCBI Taxonomy" id="43982"/>
    <lineage>
        <taxon>Eukaryota</taxon>
        <taxon>Fungi</taxon>
        <taxon>Dikarya</taxon>
        <taxon>Ascomycota</taxon>
        <taxon>Saccharomycotina</taxon>
        <taxon>Pichiomycetes</taxon>
        <taxon>Pichiales</taxon>
        <taxon>Pichiaceae</taxon>
        <taxon>Ambrosiozyma</taxon>
    </lineage>
</organism>
<comment type="caution">
    <text evidence="1">The sequence shown here is derived from an EMBL/GenBank/DDBJ whole genome shotgun (WGS) entry which is preliminary data.</text>
</comment>
<protein>
    <submittedName>
        <fullName evidence="1">Unnamed protein product</fullName>
    </submittedName>
</protein>